<evidence type="ECO:0000313" key="2">
    <source>
        <dbReference type="EMBL" id="QHT04187.1"/>
    </source>
</evidence>
<dbReference type="Gene3D" id="3.90.320.10">
    <property type="match status" value="1"/>
</dbReference>
<sequence>MNIQTTMCDSEEDLIELFTRKEKDEIEVNISLLIDDFIENNPLCFSYENFENLLQEHIYSNISLTLSQIYSKEYSSIEHTIRKCYDNVKKYYFSKIYPNRSYSDSFIRKPPNYQLIADKINYIENKPQPEQRTPEWYKFRHNLITASSAWKALKSESNKNQLIVEKCKDLNVDKFNSVNTDSAFHHGNKYEDVSIMIYENDYNTKIKDFGCIQHDKYKFLGASPDGINVKPDNERYGRMLEIKNPVSRTITGIPKEEYWIQMQLQMETCDLNECDFLETAFKEYDSEEEFINDGTFTYSANQELKGIMIYFVKEGKPFYEYAPVKITQQQYDKWYENILEKNNNLTWIKNIYWRLEKYSCVLVLRNKFWFEHAIVKINEVWDIIVKERISGHEHRFPKKNNKPRSNSLNDASLNKPSCLINVNKLQNQIIYINTNFELNISDVSGNLVQPV</sequence>
<dbReference type="InterPro" id="IPR051703">
    <property type="entry name" value="NF-kappa-B_Signaling_Reg"/>
</dbReference>
<dbReference type="SUPFAM" id="SSF52980">
    <property type="entry name" value="Restriction endonuclease-like"/>
    <property type="match status" value="1"/>
</dbReference>
<dbReference type="Pfam" id="PF09588">
    <property type="entry name" value="YqaJ"/>
    <property type="match status" value="1"/>
</dbReference>
<dbReference type="InterPro" id="IPR017482">
    <property type="entry name" value="Lambda-type_endonuclease"/>
</dbReference>
<evidence type="ECO:0000259" key="1">
    <source>
        <dbReference type="Pfam" id="PF09588"/>
    </source>
</evidence>
<dbReference type="InterPro" id="IPR019080">
    <property type="entry name" value="YqaJ_viral_recombinase"/>
</dbReference>
<dbReference type="PANTHER" id="PTHR46609">
    <property type="entry name" value="EXONUCLEASE, PHAGE-TYPE/RECB, C-TERMINAL DOMAIN-CONTAINING PROTEIN"/>
    <property type="match status" value="1"/>
</dbReference>
<dbReference type="EMBL" id="MN739424">
    <property type="protein sequence ID" value="QHT04187.1"/>
    <property type="molecule type" value="Genomic_DNA"/>
</dbReference>
<dbReference type="InterPro" id="IPR011335">
    <property type="entry name" value="Restrct_endonuc-II-like"/>
</dbReference>
<dbReference type="CDD" id="cd22343">
    <property type="entry name" value="PDDEXK_lambda_exonuclease-like"/>
    <property type="match status" value="1"/>
</dbReference>
<dbReference type="InterPro" id="IPR011604">
    <property type="entry name" value="PDDEXK-like_dom_sf"/>
</dbReference>
<accession>A0A6C0CJ35</accession>
<proteinExistence type="predicted"/>
<protein>
    <recommendedName>
        <fullName evidence="1">YqaJ viral recombinase domain-containing protein</fullName>
    </recommendedName>
</protein>
<name>A0A6C0CJ35_9ZZZZ</name>
<organism evidence="2">
    <name type="scientific">viral metagenome</name>
    <dbReference type="NCBI Taxonomy" id="1070528"/>
    <lineage>
        <taxon>unclassified sequences</taxon>
        <taxon>metagenomes</taxon>
        <taxon>organismal metagenomes</taxon>
    </lineage>
</organism>
<dbReference type="NCBIfam" id="TIGR03033">
    <property type="entry name" value="phage_rel_nuc"/>
    <property type="match status" value="1"/>
</dbReference>
<feature type="domain" description="YqaJ viral recombinase" evidence="1">
    <location>
        <begin position="135"/>
        <end position="269"/>
    </location>
</feature>
<dbReference type="PANTHER" id="PTHR46609:SF6">
    <property type="entry name" value="EXONUCLEASE, PHAGE-TYPE_RECB, C-TERMINAL DOMAIN-CONTAINING PROTEIN-RELATED"/>
    <property type="match status" value="1"/>
</dbReference>
<reference evidence="2" key="1">
    <citation type="journal article" date="2020" name="Nature">
        <title>Giant virus diversity and host interactions through global metagenomics.</title>
        <authorList>
            <person name="Schulz F."/>
            <person name="Roux S."/>
            <person name="Paez-Espino D."/>
            <person name="Jungbluth S."/>
            <person name="Walsh D.A."/>
            <person name="Denef V.J."/>
            <person name="McMahon K.D."/>
            <person name="Konstantinidis K.T."/>
            <person name="Eloe-Fadrosh E.A."/>
            <person name="Kyrpides N.C."/>
            <person name="Woyke T."/>
        </authorList>
    </citation>
    <scope>NUCLEOTIDE SEQUENCE</scope>
    <source>
        <strain evidence="2">GVMAG-M-3300021185-45</strain>
    </source>
</reference>
<dbReference type="AlphaFoldDB" id="A0A6C0CJ35"/>